<keyword evidence="20" id="KW-1185">Reference proteome</keyword>
<evidence type="ECO:0000256" key="14">
    <source>
        <dbReference type="HAMAP-Rule" id="MF_00047"/>
    </source>
</evidence>
<dbReference type="UniPathway" id="UPA00219"/>
<dbReference type="Gene3D" id="3.30.1490.20">
    <property type="entry name" value="ATP-grasp fold, A domain"/>
    <property type="match status" value="1"/>
</dbReference>
<dbReference type="InterPro" id="IPR016185">
    <property type="entry name" value="PreATP-grasp_dom_sf"/>
</dbReference>
<feature type="binding site" evidence="16">
    <location>
        <position position="270"/>
    </location>
    <ligand>
        <name>Mg(2+)</name>
        <dbReference type="ChEBI" id="CHEBI:18420"/>
        <label>2</label>
    </ligand>
</feature>
<keyword evidence="16" id="KW-0464">Manganese</keyword>
<dbReference type="PANTHER" id="PTHR23132:SF23">
    <property type="entry name" value="D-ALANINE--D-ALANINE LIGASE B"/>
    <property type="match status" value="1"/>
</dbReference>
<comment type="cofactor">
    <cofactor evidence="16">
        <name>Mg(2+)</name>
        <dbReference type="ChEBI" id="CHEBI:18420"/>
    </cofactor>
    <cofactor evidence="16">
        <name>Mn(2+)</name>
        <dbReference type="ChEBI" id="CHEBI:29035"/>
    </cofactor>
    <text evidence="16">Binds 2 magnesium or manganese ions per subunit.</text>
</comment>
<dbReference type="Pfam" id="PF07478">
    <property type="entry name" value="Dala_Dala_lig_C"/>
    <property type="match status" value="1"/>
</dbReference>
<evidence type="ECO:0000256" key="8">
    <source>
        <dbReference type="ARBA" id="ARBA00022741"/>
    </source>
</evidence>
<evidence type="ECO:0000256" key="7">
    <source>
        <dbReference type="ARBA" id="ARBA00022598"/>
    </source>
</evidence>
<feature type="active site" evidence="15">
    <location>
        <position position="279"/>
    </location>
</feature>
<dbReference type="SUPFAM" id="SSF52440">
    <property type="entry name" value="PreATP-grasp domain"/>
    <property type="match status" value="1"/>
</dbReference>
<accession>A0A420WL43</accession>
<dbReference type="GO" id="GO:0071555">
    <property type="term" value="P:cell wall organization"/>
    <property type="evidence" value="ECO:0007669"/>
    <property type="project" value="UniProtKB-KW"/>
</dbReference>
<evidence type="ECO:0000256" key="15">
    <source>
        <dbReference type="PIRSR" id="PIRSR039102-1"/>
    </source>
</evidence>
<keyword evidence="7 14" id="KW-0436">Ligase</keyword>
<dbReference type="InterPro" id="IPR011095">
    <property type="entry name" value="Dala_Dala_lig_C"/>
</dbReference>
<dbReference type="InterPro" id="IPR013815">
    <property type="entry name" value="ATP_grasp_subdomain_1"/>
</dbReference>
<comment type="similarity">
    <text evidence="4 14">Belongs to the D-alanine--D-alanine ligase family.</text>
</comment>
<evidence type="ECO:0000256" key="10">
    <source>
        <dbReference type="ARBA" id="ARBA00022960"/>
    </source>
</evidence>
<dbReference type="InterPro" id="IPR011761">
    <property type="entry name" value="ATP-grasp"/>
</dbReference>
<proteinExistence type="inferred from homology"/>
<dbReference type="RefSeq" id="WP_233345435.1">
    <property type="nucleotide sequence ID" value="NZ_RBII01000001.1"/>
</dbReference>
<keyword evidence="9 17" id="KW-0067">ATP-binding</keyword>
<dbReference type="InterPro" id="IPR011127">
    <property type="entry name" value="Dala_Dala_lig_N"/>
</dbReference>
<dbReference type="InParanoid" id="A0A420WL43"/>
<dbReference type="InterPro" id="IPR000291">
    <property type="entry name" value="D-Ala_lig_Van_CS"/>
</dbReference>
<feature type="active site" evidence="15">
    <location>
        <position position="139"/>
    </location>
</feature>
<dbReference type="Gene3D" id="3.40.50.20">
    <property type="match status" value="1"/>
</dbReference>
<comment type="function">
    <text evidence="2 14">Cell wall formation.</text>
</comment>
<comment type="subcellular location">
    <subcellularLocation>
        <location evidence="3 14">Cytoplasm</location>
    </subcellularLocation>
</comment>
<evidence type="ECO:0000256" key="3">
    <source>
        <dbReference type="ARBA" id="ARBA00004496"/>
    </source>
</evidence>
<keyword evidence="11 14" id="KW-0573">Peptidoglycan synthesis</keyword>
<dbReference type="EC" id="6.3.2.4" evidence="5 14"/>
<dbReference type="NCBIfam" id="NF002378">
    <property type="entry name" value="PRK01372.1"/>
    <property type="match status" value="1"/>
</dbReference>
<dbReference type="NCBIfam" id="TIGR01205">
    <property type="entry name" value="D_ala_D_alaTIGR"/>
    <property type="match status" value="1"/>
</dbReference>
<dbReference type="InterPro" id="IPR005905">
    <property type="entry name" value="D_ala_D_ala"/>
</dbReference>
<keyword evidence="16" id="KW-0479">Metal-binding</keyword>
<evidence type="ECO:0000256" key="1">
    <source>
        <dbReference type="ARBA" id="ARBA00001936"/>
    </source>
</evidence>
<keyword evidence="6 14" id="KW-0963">Cytoplasm</keyword>
<comment type="catalytic activity">
    <reaction evidence="13 14">
        <text>2 D-alanine + ATP = D-alanyl-D-alanine + ADP + phosphate + H(+)</text>
        <dbReference type="Rhea" id="RHEA:11224"/>
        <dbReference type="ChEBI" id="CHEBI:15378"/>
        <dbReference type="ChEBI" id="CHEBI:30616"/>
        <dbReference type="ChEBI" id="CHEBI:43474"/>
        <dbReference type="ChEBI" id="CHEBI:57416"/>
        <dbReference type="ChEBI" id="CHEBI:57822"/>
        <dbReference type="ChEBI" id="CHEBI:456216"/>
        <dbReference type="EC" id="6.3.2.4"/>
    </reaction>
</comment>
<evidence type="ECO:0000256" key="11">
    <source>
        <dbReference type="ARBA" id="ARBA00022984"/>
    </source>
</evidence>
<feature type="binding site" evidence="16">
    <location>
        <position position="247"/>
    </location>
    <ligand>
        <name>Mg(2+)</name>
        <dbReference type="ChEBI" id="CHEBI:18420"/>
        <label>1</label>
    </ligand>
</feature>
<keyword evidence="10 14" id="KW-0133">Cell shape</keyword>
<evidence type="ECO:0000313" key="19">
    <source>
        <dbReference type="EMBL" id="RKQ71710.1"/>
    </source>
</evidence>
<evidence type="ECO:0000256" key="17">
    <source>
        <dbReference type="PROSITE-ProRule" id="PRU00409"/>
    </source>
</evidence>
<dbReference type="GO" id="GO:0005524">
    <property type="term" value="F:ATP binding"/>
    <property type="evidence" value="ECO:0007669"/>
    <property type="project" value="UniProtKB-UniRule"/>
</dbReference>
<name>A0A420WL43_9PROT</name>
<dbReference type="PROSITE" id="PS00843">
    <property type="entry name" value="DALA_DALA_LIGASE_1"/>
    <property type="match status" value="1"/>
</dbReference>
<comment type="caution">
    <text evidence="19">The sequence shown here is derived from an EMBL/GenBank/DDBJ whole genome shotgun (WGS) entry which is preliminary data.</text>
</comment>
<feature type="binding site" evidence="16">
    <location>
        <position position="268"/>
    </location>
    <ligand>
        <name>Mg(2+)</name>
        <dbReference type="ChEBI" id="CHEBI:18420"/>
        <label>2</label>
    </ligand>
</feature>
<dbReference type="GO" id="GO:0008360">
    <property type="term" value="P:regulation of cell shape"/>
    <property type="evidence" value="ECO:0007669"/>
    <property type="project" value="UniProtKB-KW"/>
</dbReference>
<evidence type="ECO:0000256" key="12">
    <source>
        <dbReference type="ARBA" id="ARBA00023316"/>
    </source>
</evidence>
<dbReference type="AlphaFoldDB" id="A0A420WL43"/>
<sequence>MRVAVLKGGISSEREVSLVSGAACAKALRASGYDVVEIDVTRDLWNQLVQASPDVIFNALHGDWGEDGRVQGVLDMYGKPYTHSGVMASALAMDKHRAKHVLRAVGITVADGGLFDRVETAKSHPIPVPYVVKPNGQGSSKSVYIIHDEKTNLSSAIAEDKEMGESVIVEAYIPGRELTVAVMDDRALAVTEIIPQTDWYDYEAKYSDGGSVHVVPADIPAEVEALCKKWAVEAHKALGCRGLSRADFRFNEKNTDLTDIANKIVMLEVNTQPGMTPMSLAPEQAAYVGIDFEQLCRWLVEDATWPR</sequence>
<evidence type="ECO:0000256" key="13">
    <source>
        <dbReference type="ARBA" id="ARBA00047614"/>
    </source>
</evidence>
<feature type="binding site" evidence="16">
    <location>
        <position position="268"/>
    </location>
    <ligand>
        <name>Mg(2+)</name>
        <dbReference type="ChEBI" id="CHEBI:18420"/>
        <label>1</label>
    </ligand>
</feature>
<gene>
    <name evidence="14" type="primary">ddl</name>
    <name evidence="19" type="ORF">DES40_1038</name>
</gene>
<evidence type="ECO:0000256" key="5">
    <source>
        <dbReference type="ARBA" id="ARBA00012216"/>
    </source>
</evidence>
<organism evidence="19 20">
    <name type="scientific">Litorimonas taeanensis</name>
    <dbReference type="NCBI Taxonomy" id="568099"/>
    <lineage>
        <taxon>Bacteria</taxon>
        <taxon>Pseudomonadati</taxon>
        <taxon>Pseudomonadota</taxon>
        <taxon>Alphaproteobacteria</taxon>
        <taxon>Maricaulales</taxon>
        <taxon>Robiginitomaculaceae</taxon>
    </lineage>
</organism>
<dbReference type="FunCoup" id="A0A420WL43">
    <property type="interactions" value="278"/>
</dbReference>
<evidence type="ECO:0000256" key="2">
    <source>
        <dbReference type="ARBA" id="ARBA00003921"/>
    </source>
</evidence>
<dbReference type="PIRSF" id="PIRSF039102">
    <property type="entry name" value="Ddl/VanB"/>
    <property type="match status" value="1"/>
</dbReference>
<keyword evidence="16" id="KW-0460">Magnesium</keyword>
<dbReference type="Proteomes" id="UP000282211">
    <property type="component" value="Unassembled WGS sequence"/>
</dbReference>
<protein>
    <recommendedName>
        <fullName evidence="5 14">D-alanine--D-alanine ligase</fullName>
        <ecNumber evidence="5 14">6.3.2.4</ecNumber>
    </recommendedName>
    <alternativeName>
        <fullName evidence="14">D-Ala-D-Ala ligase</fullName>
    </alternativeName>
    <alternativeName>
        <fullName evidence="14">D-alanylalanine synthetase</fullName>
    </alternativeName>
</protein>
<comment type="pathway">
    <text evidence="14">Cell wall biogenesis; peptidoglycan biosynthesis.</text>
</comment>
<keyword evidence="12 14" id="KW-0961">Cell wall biogenesis/degradation</keyword>
<evidence type="ECO:0000259" key="18">
    <source>
        <dbReference type="PROSITE" id="PS50975"/>
    </source>
</evidence>
<reference evidence="19 20" key="1">
    <citation type="submission" date="2018-10" db="EMBL/GenBank/DDBJ databases">
        <title>Genomic Encyclopedia of Type Strains, Phase IV (KMG-IV): sequencing the most valuable type-strain genomes for metagenomic binning, comparative biology and taxonomic classification.</title>
        <authorList>
            <person name="Goeker M."/>
        </authorList>
    </citation>
    <scope>NUCLEOTIDE SEQUENCE [LARGE SCALE GENOMIC DNA]</scope>
    <source>
        <strain evidence="19 20">DSM 22008</strain>
    </source>
</reference>
<dbReference type="GO" id="GO:0009252">
    <property type="term" value="P:peptidoglycan biosynthetic process"/>
    <property type="evidence" value="ECO:0007669"/>
    <property type="project" value="UniProtKB-UniRule"/>
</dbReference>
<dbReference type="GO" id="GO:0046872">
    <property type="term" value="F:metal ion binding"/>
    <property type="evidence" value="ECO:0007669"/>
    <property type="project" value="UniProtKB-KW"/>
</dbReference>
<evidence type="ECO:0000256" key="16">
    <source>
        <dbReference type="PIRSR" id="PIRSR039102-3"/>
    </source>
</evidence>
<evidence type="ECO:0000256" key="9">
    <source>
        <dbReference type="ARBA" id="ARBA00022840"/>
    </source>
</evidence>
<evidence type="ECO:0000256" key="4">
    <source>
        <dbReference type="ARBA" id="ARBA00010871"/>
    </source>
</evidence>
<dbReference type="Pfam" id="PF01820">
    <property type="entry name" value="Dala_Dala_lig_N"/>
    <property type="match status" value="1"/>
</dbReference>
<dbReference type="EMBL" id="RBII01000001">
    <property type="protein sequence ID" value="RKQ71710.1"/>
    <property type="molecule type" value="Genomic_DNA"/>
</dbReference>
<feature type="active site" evidence="15">
    <location>
        <position position="13"/>
    </location>
</feature>
<evidence type="ECO:0000313" key="20">
    <source>
        <dbReference type="Proteomes" id="UP000282211"/>
    </source>
</evidence>
<dbReference type="GO" id="GO:0005737">
    <property type="term" value="C:cytoplasm"/>
    <property type="evidence" value="ECO:0007669"/>
    <property type="project" value="UniProtKB-SubCell"/>
</dbReference>
<dbReference type="HAMAP" id="MF_00047">
    <property type="entry name" value="Dala_Dala_lig"/>
    <property type="match status" value="1"/>
</dbReference>
<dbReference type="Gene3D" id="3.30.470.20">
    <property type="entry name" value="ATP-grasp fold, B domain"/>
    <property type="match status" value="1"/>
</dbReference>
<dbReference type="SUPFAM" id="SSF56059">
    <property type="entry name" value="Glutathione synthetase ATP-binding domain-like"/>
    <property type="match status" value="1"/>
</dbReference>
<keyword evidence="8 17" id="KW-0547">Nucleotide-binding</keyword>
<evidence type="ECO:0000256" key="6">
    <source>
        <dbReference type="ARBA" id="ARBA00022490"/>
    </source>
</evidence>
<dbReference type="PANTHER" id="PTHR23132">
    <property type="entry name" value="D-ALANINE--D-ALANINE LIGASE"/>
    <property type="match status" value="1"/>
</dbReference>
<feature type="domain" description="ATP-grasp" evidence="18">
    <location>
        <begin position="99"/>
        <end position="301"/>
    </location>
</feature>
<comment type="cofactor">
    <cofactor evidence="1">
        <name>Mn(2+)</name>
        <dbReference type="ChEBI" id="CHEBI:29035"/>
    </cofactor>
</comment>
<dbReference type="GO" id="GO:0008716">
    <property type="term" value="F:D-alanine-D-alanine ligase activity"/>
    <property type="evidence" value="ECO:0007669"/>
    <property type="project" value="UniProtKB-UniRule"/>
</dbReference>
<dbReference type="PROSITE" id="PS50975">
    <property type="entry name" value="ATP_GRASP"/>
    <property type="match status" value="1"/>
</dbReference>